<comment type="caution">
    <text evidence="1">The sequence shown here is derived from an EMBL/GenBank/DDBJ whole genome shotgun (WGS) entry which is preliminary data.</text>
</comment>
<dbReference type="InterPro" id="IPR036390">
    <property type="entry name" value="WH_DNA-bd_sf"/>
</dbReference>
<proteinExistence type="predicted"/>
<dbReference type="InterPro" id="IPR030489">
    <property type="entry name" value="TR_Rrf2-type_CS"/>
</dbReference>
<dbReference type="InterPro" id="IPR036388">
    <property type="entry name" value="WH-like_DNA-bd_sf"/>
</dbReference>
<organism evidence="1 2">
    <name type="scientific">Pelagicoccus albus</name>
    <dbReference type="NCBI Taxonomy" id="415222"/>
    <lineage>
        <taxon>Bacteria</taxon>
        <taxon>Pseudomonadati</taxon>
        <taxon>Verrucomicrobiota</taxon>
        <taxon>Opitutia</taxon>
        <taxon>Puniceicoccales</taxon>
        <taxon>Pelagicoccaceae</taxon>
        <taxon>Pelagicoccus</taxon>
    </lineage>
</organism>
<dbReference type="Gene3D" id="1.10.10.10">
    <property type="entry name" value="Winged helix-like DNA-binding domain superfamily/Winged helix DNA-binding domain"/>
    <property type="match status" value="1"/>
</dbReference>
<accession>A0A7X1B716</accession>
<protein>
    <submittedName>
        <fullName evidence="1">Rrf2 family transcriptional regulator</fullName>
    </submittedName>
</protein>
<reference evidence="1 2" key="1">
    <citation type="submission" date="2020-07" db="EMBL/GenBank/DDBJ databases">
        <authorList>
            <person name="Feng X."/>
        </authorList>
    </citation>
    <scope>NUCLEOTIDE SEQUENCE [LARGE SCALE GENOMIC DNA]</scope>
    <source>
        <strain evidence="1 2">JCM23202</strain>
    </source>
</reference>
<dbReference type="RefSeq" id="WP_185660720.1">
    <property type="nucleotide sequence ID" value="NZ_CAWPOO010000012.1"/>
</dbReference>
<dbReference type="Proteomes" id="UP000526501">
    <property type="component" value="Unassembled WGS sequence"/>
</dbReference>
<dbReference type="SUPFAM" id="SSF46785">
    <property type="entry name" value="Winged helix' DNA-binding domain"/>
    <property type="match status" value="1"/>
</dbReference>
<dbReference type="PROSITE" id="PS51197">
    <property type="entry name" value="HTH_RRF2_2"/>
    <property type="match status" value="1"/>
</dbReference>
<dbReference type="Pfam" id="PF02082">
    <property type="entry name" value="Rrf2"/>
    <property type="match status" value="1"/>
</dbReference>
<evidence type="ECO:0000313" key="1">
    <source>
        <dbReference type="EMBL" id="MBC2606850.1"/>
    </source>
</evidence>
<sequence>MKLSVKLDYACRALARMAIRRPSGELSRIEELAEVEAIPANYLVQILGDLRNGGLIESRRGKQGGYLLARAPEDISLREVIMLVQGDVFSSVANSAGASGEKVAEVWKDLQDCFEAKAAELTVKDLIPETPEEMYYI</sequence>
<dbReference type="GO" id="GO:0005829">
    <property type="term" value="C:cytosol"/>
    <property type="evidence" value="ECO:0007669"/>
    <property type="project" value="TreeGrafter"/>
</dbReference>
<dbReference type="AlphaFoldDB" id="A0A7X1B716"/>
<dbReference type="PANTHER" id="PTHR33221:SF15">
    <property type="entry name" value="HTH-TYPE TRANSCRIPTIONAL REGULATOR YWGB-RELATED"/>
    <property type="match status" value="1"/>
</dbReference>
<gene>
    <name evidence="1" type="ORF">H5P27_12425</name>
</gene>
<dbReference type="GO" id="GO:0003700">
    <property type="term" value="F:DNA-binding transcription factor activity"/>
    <property type="evidence" value="ECO:0007669"/>
    <property type="project" value="TreeGrafter"/>
</dbReference>
<keyword evidence="2" id="KW-1185">Reference proteome</keyword>
<name>A0A7X1B716_9BACT</name>
<evidence type="ECO:0000313" key="2">
    <source>
        <dbReference type="Proteomes" id="UP000526501"/>
    </source>
</evidence>
<dbReference type="NCBIfam" id="TIGR00738">
    <property type="entry name" value="rrf2_super"/>
    <property type="match status" value="1"/>
</dbReference>
<dbReference type="InterPro" id="IPR000944">
    <property type="entry name" value="Tscrpt_reg_Rrf2"/>
</dbReference>
<dbReference type="PROSITE" id="PS01332">
    <property type="entry name" value="HTH_RRF2_1"/>
    <property type="match status" value="1"/>
</dbReference>
<dbReference type="EMBL" id="JACHVC010000012">
    <property type="protein sequence ID" value="MBC2606850.1"/>
    <property type="molecule type" value="Genomic_DNA"/>
</dbReference>
<dbReference type="PANTHER" id="PTHR33221">
    <property type="entry name" value="WINGED HELIX-TURN-HELIX TRANSCRIPTIONAL REGULATOR, RRF2 FAMILY"/>
    <property type="match status" value="1"/>
</dbReference>